<name>A0A2U8WC91_9HYPH</name>
<dbReference type="InterPro" id="IPR021225">
    <property type="entry name" value="Tlde1_dom"/>
</dbReference>
<dbReference type="CDD" id="cd16913">
    <property type="entry name" value="YkuD_like"/>
    <property type="match status" value="1"/>
</dbReference>
<dbReference type="RefSeq" id="WP_109893829.1">
    <property type="nucleotide sequence ID" value="NZ_CP029550.1"/>
</dbReference>
<gene>
    <name evidence="2" type="ORF">DK389_25390</name>
</gene>
<sequence length="368" mass="38537">MVHVAYPSGRSAASLRRRRLSRALSLAFVGIGVAASLASVLPEGERPTESAAAEPRPAAPAPAEAPIRATLALAAPGAAAWMLDPKPLSAEAAAFAPARRAEAGLIPPPPREPRRVEPAPLLAAVEAPRPAPTVPLPVPRPPEFRRLEAAMTPRQAGRTPMPSTRSVFSAATAERPFFERMLGGADEPPAAPALAYAAPQRDGIDDSPRARLSPAPSPGAGTAIYDISAARVYLPGGEVLEAHSGLGASLDNPRHVHLRMRGSTPPGTYDLTERERLFHGVRAIRLNPVGGSAAIHGRDGILAHTYMLGPSGASNGCVVFRQYDRFLQAFLRGEVRRLVVVAGSRQDGPPAGGSRIGLWDRLTGRAGG</sequence>
<dbReference type="Proteomes" id="UP000245926">
    <property type="component" value="Chromosome"/>
</dbReference>
<reference evidence="3" key="1">
    <citation type="submission" date="2018-05" db="EMBL/GenBank/DDBJ databases">
        <title>Complete Genome Sequence of Methylobacterium sp. 17SD2-17.</title>
        <authorList>
            <person name="Srinivasan S."/>
        </authorList>
    </citation>
    <scope>NUCLEOTIDE SEQUENCE [LARGE SCALE GENOMIC DNA]</scope>
    <source>
        <strain evidence="3">17SD2-17</strain>
    </source>
</reference>
<dbReference type="EMBL" id="CP029550">
    <property type="protein sequence ID" value="AWN43228.1"/>
    <property type="molecule type" value="Genomic_DNA"/>
</dbReference>
<keyword evidence="3" id="KW-1185">Reference proteome</keyword>
<dbReference type="Pfam" id="PF10908">
    <property type="entry name" value="Tlde1_dom"/>
    <property type="match status" value="1"/>
</dbReference>
<dbReference type="AlphaFoldDB" id="A0A2U8WC91"/>
<evidence type="ECO:0000313" key="2">
    <source>
        <dbReference type="EMBL" id="AWN43228.1"/>
    </source>
</evidence>
<feature type="domain" description="Tlde1" evidence="1">
    <location>
        <begin position="239"/>
        <end position="343"/>
    </location>
</feature>
<dbReference type="KEGG" id="mets:DK389_25390"/>
<evidence type="ECO:0000313" key="3">
    <source>
        <dbReference type="Proteomes" id="UP000245926"/>
    </source>
</evidence>
<dbReference type="InterPro" id="IPR005490">
    <property type="entry name" value="LD_TPept_cat_dom"/>
</dbReference>
<protein>
    <recommendedName>
        <fullName evidence="1">Tlde1 domain-containing protein</fullName>
    </recommendedName>
</protein>
<accession>A0A2U8WC91</accession>
<evidence type="ECO:0000259" key="1">
    <source>
        <dbReference type="Pfam" id="PF10908"/>
    </source>
</evidence>
<proteinExistence type="predicted"/>
<organism evidence="2 3">
    <name type="scientific">Methylobacterium durans</name>
    <dbReference type="NCBI Taxonomy" id="2202825"/>
    <lineage>
        <taxon>Bacteria</taxon>
        <taxon>Pseudomonadati</taxon>
        <taxon>Pseudomonadota</taxon>
        <taxon>Alphaproteobacteria</taxon>
        <taxon>Hyphomicrobiales</taxon>
        <taxon>Methylobacteriaceae</taxon>
        <taxon>Methylobacterium</taxon>
    </lineage>
</organism>
<dbReference type="OrthoDB" id="9816088at2"/>
<dbReference type="GO" id="GO:0016740">
    <property type="term" value="F:transferase activity"/>
    <property type="evidence" value="ECO:0007669"/>
    <property type="project" value="InterPro"/>
</dbReference>